<feature type="compositionally biased region" description="Basic and acidic residues" evidence="1">
    <location>
        <begin position="45"/>
        <end position="68"/>
    </location>
</feature>
<sequence>MTFSYILFKNNSQPQFSSSLLFCFSLLRSSLRFSEAEAPQQSRSTDAEKQRLPSRREAEGSAEAKEAKEGAFASCSFTLATFAPSRSEEAEGFLRIGVAKAKQRLR</sequence>
<reference evidence="2" key="1">
    <citation type="journal article" date="2017" name="PeerJ">
        <title>lastomes of the green algae Hydrodictyon reticulatum and Pediastrum duplex (Sphaeropleales, Chlorophyceae).</title>
        <authorList>
            <person name="McManus H.A."/>
            <person name="Sanchez D."/>
            <person name="Karol K.G."/>
        </authorList>
    </citation>
    <scope>NUCLEOTIDE SEQUENCE</scope>
</reference>
<accession>A0A1W5RMN6</accession>
<gene>
    <name evidence="2" type="primary">orf106</name>
</gene>
<geneLocation type="chloroplast" evidence="2"/>
<keyword evidence="2" id="KW-0150">Chloroplast</keyword>
<name>A0A1W5RMN6_PEDDU</name>
<dbReference type="EMBL" id="KY114064">
    <property type="protein sequence ID" value="AQU64469.1"/>
    <property type="molecule type" value="Genomic_DNA"/>
</dbReference>
<feature type="region of interest" description="Disordered" evidence="1">
    <location>
        <begin position="35"/>
        <end position="68"/>
    </location>
</feature>
<keyword evidence="2" id="KW-0934">Plastid</keyword>
<protein>
    <submittedName>
        <fullName evidence="2">Uncharacterized protein</fullName>
    </submittedName>
</protein>
<proteinExistence type="predicted"/>
<evidence type="ECO:0000313" key="2">
    <source>
        <dbReference type="EMBL" id="AQU64469.1"/>
    </source>
</evidence>
<dbReference type="RefSeq" id="YP_009364090.1">
    <property type="nucleotide sequence ID" value="NC_034654.1"/>
</dbReference>
<organism evidence="2">
    <name type="scientific">Pediastrum duplex</name>
    <name type="common">Green alga</name>
    <dbReference type="NCBI Taxonomy" id="3105"/>
    <lineage>
        <taxon>Eukaryota</taxon>
        <taxon>Viridiplantae</taxon>
        <taxon>Chlorophyta</taxon>
        <taxon>core chlorophytes</taxon>
        <taxon>Chlorophyceae</taxon>
        <taxon>CS clade</taxon>
        <taxon>Sphaeropleales</taxon>
        <taxon>Hydrodictyaceae</taxon>
        <taxon>Pediastrum</taxon>
    </lineage>
</organism>
<evidence type="ECO:0000256" key="1">
    <source>
        <dbReference type="SAM" id="MobiDB-lite"/>
    </source>
</evidence>
<dbReference type="GeneID" id="32880194"/>
<dbReference type="AlphaFoldDB" id="A0A1W5RMN6"/>